<feature type="non-terminal residue" evidence="1">
    <location>
        <position position="1"/>
    </location>
</feature>
<evidence type="ECO:0000313" key="1">
    <source>
        <dbReference type="EMBL" id="CAG8692338.1"/>
    </source>
</evidence>
<organism evidence="1 2">
    <name type="scientific">Scutellospora calospora</name>
    <dbReference type="NCBI Taxonomy" id="85575"/>
    <lineage>
        <taxon>Eukaryota</taxon>
        <taxon>Fungi</taxon>
        <taxon>Fungi incertae sedis</taxon>
        <taxon>Mucoromycota</taxon>
        <taxon>Glomeromycotina</taxon>
        <taxon>Glomeromycetes</taxon>
        <taxon>Diversisporales</taxon>
        <taxon>Gigasporaceae</taxon>
        <taxon>Scutellospora</taxon>
    </lineage>
</organism>
<reference evidence="1" key="1">
    <citation type="submission" date="2021-06" db="EMBL/GenBank/DDBJ databases">
        <authorList>
            <person name="Kallberg Y."/>
            <person name="Tangrot J."/>
            <person name="Rosling A."/>
        </authorList>
    </citation>
    <scope>NUCLEOTIDE SEQUENCE</scope>
    <source>
        <strain evidence="1">AU212A</strain>
    </source>
</reference>
<feature type="non-terminal residue" evidence="1">
    <location>
        <position position="63"/>
    </location>
</feature>
<comment type="caution">
    <text evidence="1">The sequence shown here is derived from an EMBL/GenBank/DDBJ whole genome shotgun (WGS) entry which is preliminary data.</text>
</comment>
<accession>A0ACA9P794</accession>
<evidence type="ECO:0000313" key="2">
    <source>
        <dbReference type="Proteomes" id="UP000789860"/>
    </source>
</evidence>
<gene>
    <name evidence="1" type="ORF">SCALOS_LOCUS10181</name>
</gene>
<name>A0ACA9P794_9GLOM</name>
<proteinExistence type="predicted"/>
<sequence>WPEVWKPYVIAWKHLEGQIENTLAAWPWKPDKVKIANSYTNTFTVKMARKGTADQMELNPYTK</sequence>
<protein>
    <submittedName>
        <fullName evidence="1">406_t:CDS:1</fullName>
    </submittedName>
</protein>
<dbReference type="Proteomes" id="UP000789860">
    <property type="component" value="Unassembled WGS sequence"/>
</dbReference>
<keyword evidence="2" id="KW-1185">Reference proteome</keyword>
<dbReference type="EMBL" id="CAJVPM010036283">
    <property type="protein sequence ID" value="CAG8692338.1"/>
    <property type="molecule type" value="Genomic_DNA"/>
</dbReference>